<proteinExistence type="predicted"/>
<organism evidence="1 2">
    <name type="scientific">Platanthera guangdongensis</name>
    <dbReference type="NCBI Taxonomy" id="2320717"/>
    <lineage>
        <taxon>Eukaryota</taxon>
        <taxon>Viridiplantae</taxon>
        <taxon>Streptophyta</taxon>
        <taxon>Embryophyta</taxon>
        <taxon>Tracheophyta</taxon>
        <taxon>Spermatophyta</taxon>
        <taxon>Magnoliopsida</taxon>
        <taxon>Liliopsida</taxon>
        <taxon>Asparagales</taxon>
        <taxon>Orchidaceae</taxon>
        <taxon>Orchidoideae</taxon>
        <taxon>Orchideae</taxon>
        <taxon>Orchidinae</taxon>
        <taxon>Platanthera</taxon>
    </lineage>
</organism>
<evidence type="ECO:0000313" key="1">
    <source>
        <dbReference type="EMBL" id="KAK8958772.1"/>
    </source>
</evidence>
<comment type="caution">
    <text evidence="1">The sequence shown here is derived from an EMBL/GenBank/DDBJ whole genome shotgun (WGS) entry which is preliminary data.</text>
</comment>
<keyword evidence="2" id="KW-1185">Reference proteome</keyword>
<dbReference type="EMBL" id="JBBWWR010000012">
    <property type="protein sequence ID" value="KAK8958772.1"/>
    <property type="molecule type" value="Genomic_DNA"/>
</dbReference>
<reference evidence="1 2" key="1">
    <citation type="journal article" date="2022" name="Nat. Plants">
        <title>Genomes of leafy and leafless Platanthera orchids illuminate the evolution of mycoheterotrophy.</title>
        <authorList>
            <person name="Li M.H."/>
            <person name="Liu K.W."/>
            <person name="Li Z."/>
            <person name="Lu H.C."/>
            <person name="Ye Q.L."/>
            <person name="Zhang D."/>
            <person name="Wang J.Y."/>
            <person name="Li Y.F."/>
            <person name="Zhong Z.M."/>
            <person name="Liu X."/>
            <person name="Yu X."/>
            <person name="Liu D.K."/>
            <person name="Tu X.D."/>
            <person name="Liu B."/>
            <person name="Hao Y."/>
            <person name="Liao X.Y."/>
            <person name="Jiang Y.T."/>
            <person name="Sun W.H."/>
            <person name="Chen J."/>
            <person name="Chen Y.Q."/>
            <person name="Ai Y."/>
            <person name="Zhai J.W."/>
            <person name="Wu S.S."/>
            <person name="Zhou Z."/>
            <person name="Hsiao Y.Y."/>
            <person name="Wu W.L."/>
            <person name="Chen Y.Y."/>
            <person name="Lin Y.F."/>
            <person name="Hsu J.L."/>
            <person name="Li C.Y."/>
            <person name="Wang Z.W."/>
            <person name="Zhao X."/>
            <person name="Zhong W.Y."/>
            <person name="Ma X.K."/>
            <person name="Ma L."/>
            <person name="Huang J."/>
            <person name="Chen G.Z."/>
            <person name="Huang M.Z."/>
            <person name="Huang L."/>
            <person name="Peng D.H."/>
            <person name="Luo Y.B."/>
            <person name="Zou S.Q."/>
            <person name="Chen S.P."/>
            <person name="Lan S."/>
            <person name="Tsai W.C."/>
            <person name="Van de Peer Y."/>
            <person name="Liu Z.J."/>
        </authorList>
    </citation>
    <scope>NUCLEOTIDE SEQUENCE [LARGE SCALE GENOMIC DNA]</scope>
    <source>
        <strain evidence="1">Lor288</strain>
    </source>
</reference>
<gene>
    <name evidence="1" type="ORF">KSP40_PGU002648</name>
</gene>
<name>A0ABR2M3U0_9ASPA</name>
<sequence>MADETQTVDEILTCKVNRKREKVDSKQEVATKCTQGSWWSRSLSPVSFEMGLIRGFNMISWCHGRVLNRHGHVWK</sequence>
<protein>
    <submittedName>
        <fullName evidence="1">Uncharacterized protein</fullName>
    </submittedName>
</protein>
<evidence type="ECO:0000313" key="2">
    <source>
        <dbReference type="Proteomes" id="UP001412067"/>
    </source>
</evidence>
<dbReference type="Proteomes" id="UP001412067">
    <property type="component" value="Unassembled WGS sequence"/>
</dbReference>
<accession>A0ABR2M3U0</accession>